<feature type="region of interest" description="Disordered" evidence="1">
    <location>
        <begin position="126"/>
        <end position="147"/>
    </location>
</feature>
<feature type="compositionally biased region" description="Polar residues" evidence="1">
    <location>
        <begin position="137"/>
        <end position="147"/>
    </location>
</feature>
<gene>
    <name evidence="2" type="ORF">LIER_35865</name>
</gene>
<evidence type="ECO:0000256" key="1">
    <source>
        <dbReference type="SAM" id="MobiDB-lite"/>
    </source>
</evidence>
<evidence type="ECO:0000313" key="2">
    <source>
        <dbReference type="EMBL" id="GAA0144063.1"/>
    </source>
</evidence>
<proteinExistence type="predicted"/>
<organism evidence="2 3">
    <name type="scientific">Lithospermum erythrorhizon</name>
    <name type="common">Purple gromwell</name>
    <name type="synonym">Lithospermum officinale var. erythrorhizon</name>
    <dbReference type="NCBI Taxonomy" id="34254"/>
    <lineage>
        <taxon>Eukaryota</taxon>
        <taxon>Viridiplantae</taxon>
        <taxon>Streptophyta</taxon>
        <taxon>Embryophyta</taxon>
        <taxon>Tracheophyta</taxon>
        <taxon>Spermatophyta</taxon>
        <taxon>Magnoliopsida</taxon>
        <taxon>eudicotyledons</taxon>
        <taxon>Gunneridae</taxon>
        <taxon>Pentapetalae</taxon>
        <taxon>asterids</taxon>
        <taxon>lamiids</taxon>
        <taxon>Boraginales</taxon>
        <taxon>Boraginaceae</taxon>
        <taxon>Boraginoideae</taxon>
        <taxon>Lithospermeae</taxon>
        <taxon>Lithospermum</taxon>
    </lineage>
</organism>
<dbReference type="EMBL" id="BAABME010016016">
    <property type="protein sequence ID" value="GAA0144063.1"/>
    <property type="molecule type" value="Genomic_DNA"/>
</dbReference>
<feature type="compositionally biased region" description="Basic and acidic residues" evidence="1">
    <location>
        <begin position="126"/>
        <end position="136"/>
    </location>
</feature>
<accession>A0AAV3P235</accession>
<comment type="caution">
    <text evidence="2">The sequence shown here is derived from an EMBL/GenBank/DDBJ whole genome shotgun (WGS) entry which is preliminary data.</text>
</comment>
<name>A0AAV3P235_LITER</name>
<protein>
    <submittedName>
        <fullName evidence="2">Uncharacterized protein</fullName>
    </submittedName>
</protein>
<reference evidence="2 3" key="1">
    <citation type="submission" date="2024-01" db="EMBL/GenBank/DDBJ databases">
        <title>The complete chloroplast genome sequence of Lithospermum erythrorhizon: insights into the phylogenetic relationship among Boraginaceae species and the maternal lineages of purple gromwells.</title>
        <authorList>
            <person name="Okada T."/>
            <person name="Watanabe K."/>
        </authorList>
    </citation>
    <scope>NUCLEOTIDE SEQUENCE [LARGE SCALE GENOMIC DNA]</scope>
</reference>
<sequence length="199" mass="22664">MTDPSSLDSSAQERTSSFASDPTFNLWYLTILNQPTLSRRRISTRQTHRSICTDLGGNTDTLVEPSIRIDSPKSMNTNQSIFGEHEEQHVTAPSPSNFQGDQQNPLPADIEAIIQQLLRQERMAWEAEREEQDQARSSRVGNPPIYTQSYYTDNIEHYKDMEERTEERDLTLLTLVPPQRASAHIVAVHNDPIVVAMQQ</sequence>
<dbReference type="Proteomes" id="UP001454036">
    <property type="component" value="Unassembled WGS sequence"/>
</dbReference>
<evidence type="ECO:0000313" key="3">
    <source>
        <dbReference type="Proteomes" id="UP001454036"/>
    </source>
</evidence>
<dbReference type="AlphaFoldDB" id="A0AAV3P235"/>
<keyword evidence="3" id="KW-1185">Reference proteome</keyword>